<dbReference type="InterPro" id="IPR036640">
    <property type="entry name" value="ABC1_TM_sf"/>
</dbReference>
<feature type="compositionally biased region" description="Basic and acidic residues" evidence="9">
    <location>
        <begin position="9"/>
        <end position="21"/>
    </location>
</feature>
<dbReference type="PROSITE" id="PS50929">
    <property type="entry name" value="ABC_TM1F"/>
    <property type="match status" value="1"/>
</dbReference>
<dbReference type="PANTHER" id="PTHR43394">
    <property type="entry name" value="ATP-DEPENDENT PERMEASE MDL1, MITOCHONDRIAL"/>
    <property type="match status" value="1"/>
</dbReference>
<dbReference type="GO" id="GO:0005886">
    <property type="term" value="C:plasma membrane"/>
    <property type="evidence" value="ECO:0007669"/>
    <property type="project" value="UniProtKB-SubCell"/>
</dbReference>
<proteinExistence type="predicted"/>
<dbReference type="InterPro" id="IPR003439">
    <property type="entry name" value="ABC_transporter-like_ATP-bd"/>
</dbReference>
<dbReference type="Gene3D" id="1.20.1560.10">
    <property type="entry name" value="ABC transporter type 1, transmembrane domain"/>
    <property type="match status" value="1"/>
</dbReference>
<comment type="caution">
    <text evidence="13">The sequence shown here is derived from an EMBL/GenBank/DDBJ whole genome shotgun (WGS) entry which is preliminary data.</text>
</comment>
<keyword evidence="7 10" id="KW-1133">Transmembrane helix</keyword>
<dbReference type="GO" id="GO:0015421">
    <property type="term" value="F:ABC-type oligopeptide transporter activity"/>
    <property type="evidence" value="ECO:0007669"/>
    <property type="project" value="TreeGrafter"/>
</dbReference>
<evidence type="ECO:0000313" key="13">
    <source>
        <dbReference type="EMBL" id="RIJ30282.1"/>
    </source>
</evidence>
<evidence type="ECO:0000256" key="2">
    <source>
        <dbReference type="ARBA" id="ARBA00022448"/>
    </source>
</evidence>
<protein>
    <submittedName>
        <fullName evidence="13">ATP-binding cassette domain-containing protein</fullName>
    </submittedName>
</protein>
<dbReference type="PROSITE" id="PS00211">
    <property type="entry name" value="ABC_TRANSPORTER_1"/>
    <property type="match status" value="1"/>
</dbReference>
<feature type="domain" description="ABC transporter" evidence="11">
    <location>
        <begin position="369"/>
        <end position="604"/>
    </location>
</feature>
<evidence type="ECO:0000256" key="8">
    <source>
        <dbReference type="ARBA" id="ARBA00023136"/>
    </source>
</evidence>
<dbReference type="FunFam" id="3.40.50.300:FF:000221">
    <property type="entry name" value="Multidrug ABC transporter ATP-binding protein"/>
    <property type="match status" value="1"/>
</dbReference>
<comment type="subcellular location">
    <subcellularLocation>
        <location evidence="1">Cell membrane</location>
        <topology evidence="1">Multi-pass membrane protein</topology>
    </subcellularLocation>
</comment>
<keyword evidence="4 10" id="KW-0812">Transmembrane</keyword>
<keyword evidence="14" id="KW-1185">Reference proteome</keyword>
<organism evidence="13 14">
    <name type="scientific">Henriciella mobilis</name>
    <dbReference type="NCBI Taxonomy" id="2305467"/>
    <lineage>
        <taxon>Bacteria</taxon>
        <taxon>Pseudomonadati</taxon>
        <taxon>Pseudomonadota</taxon>
        <taxon>Alphaproteobacteria</taxon>
        <taxon>Hyphomonadales</taxon>
        <taxon>Hyphomonadaceae</taxon>
        <taxon>Henriciella</taxon>
    </lineage>
</organism>
<gene>
    <name evidence="13" type="ORF">D1223_06440</name>
</gene>
<feature type="transmembrane region" description="Helical" evidence="10">
    <location>
        <begin position="169"/>
        <end position="189"/>
    </location>
</feature>
<keyword evidence="3" id="KW-1003">Cell membrane</keyword>
<feature type="domain" description="ABC transmembrane type-1" evidence="12">
    <location>
        <begin position="48"/>
        <end position="334"/>
    </location>
</feature>
<name>A0A399RKA6_9PROT</name>
<dbReference type="RefSeq" id="WP_119375602.1">
    <property type="nucleotide sequence ID" value="NZ_QWFX01000006.1"/>
</dbReference>
<evidence type="ECO:0000256" key="1">
    <source>
        <dbReference type="ARBA" id="ARBA00004651"/>
    </source>
</evidence>
<evidence type="ECO:0000256" key="10">
    <source>
        <dbReference type="SAM" id="Phobius"/>
    </source>
</evidence>
<dbReference type="Gene3D" id="3.40.50.300">
    <property type="entry name" value="P-loop containing nucleotide triphosphate hydrolases"/>
    <property type="match status" value="1"/>
</dbReference>
<dbReference type="CDD" id="cd18575">
    <property type="entry name" value="ABC_6TM_bac_exporter_ABCB8_10_like"/>
    <property type="match status" value="1"/>
</dbReference>
<evidence type="ECO:0000256" key="4">
    <source>
        <dbReference type="ARBA" id="ARBA00022692"/>
    </source>
</evidence>
<reference evidence="13 14" key="1">
    <citation type="submission" date="2018-08" db="EMBL/GenBank/DDBJ databases">
        <title>Henriciella mobilis sp. nov., isolated from seawater.</title>
        <authorList>
            <person name="Cheng H."/>
            <person name="Wu Y.-H."/>
            <person name="Xu X.-W."/>
            <person name="Guo L.-L."/>
        </authorList>
    </citation>
    <scope>NUCLEOTIDE SEQUENCE [LARGE SCALE GENOMIC DNA]</scope>
    <source>
        <strain evidence="13 14">JN25</strain>
    </source>
</reference>
<dbReference type="InterPro" id="IPR039421">
    <property type="entry name" value="Type_1_exporter"/>
</dbReference>
<dbReference type="PANTHER" id="PTHR43394:SF1">
    <property type="entry name" value="ATP-BINDING CASSETTE SUB-FAMILY B MEMBER 10, MITOCHONDRIAL"/>
    <property type="match status" value="1"/>
</dbReference>
<evidence type="ECO:0000259" key="12">
    <source>
        <dbReference type="PROSITE" id="PS50929"/>
    </source>
</evidence>
<dbReference type="SMART" id="SM00382">
    <property type="entry name" value="AAA"/>
    <property type="match status" value="1"/>
</dbReference>
<dbReference type="Proteomes" id="UP000266385">
    <property type="component" value="Unassembled WGS sequence"/>
</dbReference>
<dbReference type="InterPro" id="IPR003593">
    <property type="entry name" value="AAA+_ATPase"/>
</dbReference>
<evidence type="ECO:0000256" key="9">
    <source>
        <dbReference type="SAM" id="MobiDB-lite"/>
    </source>
</evidence>
<feature type="transmembrane region" description="Helical" evidence="10">
    <location>
        <begin position="311"/>
        <end position="329"/>
    </location>
</feature>
<keyword evidence="8 10" id="KW-0472">Membrane</keyword>
<dbReference type="InterPro" id="IPR027417">
    <property type="entry name" value="P-loop_NTPase"/>
</dbReference>
<feature type="transmembrane region" description="Helical" evidence="10">
    <location>
        <begin position="91"/>
        <end position="112"/>
    </location>
</feature>
<dbReference type="SUPFAM" id="SSF52540">
    <property type="entry name" value="P-loop containing nucleoside triphosphate hydrolases"/>
    <property type="match status" value="1"/>
</dbReference>
<dbReference type="Pfam" id="PF00664">
    <property type="entry name" value="ABC_membrane"/>
    <property type="match status" value="1"/>
</dbReference>
<evidence type="ECO:0000256" key="7">
    <source>
        <dbReference type="ARBA" id="ARBA00022989"/>
    </source>
</evidence>
<keyword evidence="2" id="KW-0813">Transport</keyword>
<dbReference type="SUPFAM" id="SSF90123">
    <property type="entry name" value="ABC transporter transmembrane region"/>
    <property type="match status" value="1"/>
</dbReference>
<evidence type="ECO:0000259" key="11">
    <source>
        <dbReference type="PROSITE" id="PS50893"/>
    </source>
</evidence>
<dbReference type="PROSITE" id="PS50893">
    <property type="entry name" value="ABC_TRANSPORTER_2"/>
    <property type="match status" value="1"/>
</dbReference>
<feature type="region of interest" description="Disordered" evidence="9">
    <location>
        <begin position="1"/>
        <end position="21"/>
    </location>
</feature>
<accession>A0A399RKA6</accession>
<dbReference type="InterPro" id="IPR017871">
    <property type="entry name" value="ABC_transporter-like_CS"/>
</dbReference>
<dbReference type="GO" id="GO:0005524">
    <property type="term" value="F:ATP binding"/>
    <property type="evidence" value="ECO:0007669"/>
    <property type="project" value="UniProtKB-KW"/>
</dbReference>
<feature type="transmembrane region" description="Helical" evidence="10">
    <location>
        <begin position="44"/>
        <end position="68"/>
    </location>
</feature>
<dbReference type="OrthoDB" id="7614182at2"/>
<feature type="transmembrane region" description="Helical" evidence="10">
    <location>
        <begin position="273"/>
        <end position="299"/>
    </location>
</feature>
<keyword evidence="6 13" id="KW-0067">ATP-binding</keyword>
<sequence>MSETSDSVTEDRRETASDDAIKNRPKARSIKPLALLWPYVKRHIGLVLIALVFLVVATMASLAIPFLFGEAVDAGQGGASGAELLATIDRYFLYVLAAAVAMGVLSALRFYFVSRFGERVAADLRTDLYAKLLSLSPRFHSSIRSGEAVSRLTADVSLIETFLGSSASLASRTLLSTTGAIIMMLVTNWQLGGTLLLMIPLAMLPVLVIGRIIRGASSKAQSRLAEAGADASEALDAIELVQAYGQEERRRLSFTAAAEAVFKAGLKRITARAFMILAVSIMLLGGMVGILWLGARAVANETMTPGELTQMILYAFYAGSGFGMLAEVWGEVMRAAGASDRASEILKETPDIRAPEQSAPLASPSTGHLVFDQVGFAYDTGDLPALKDFSLDIEPGEFVALVGPSGAGKSTVFRLALRLFDPQSGRILVDGVAAASIDPALWRSLFAYAPQESALFTGTARENIAFGSVGPVSDEKLVKAAKMAEAWSFLEEKGGLDAHIGQKGRSLSGGQRQRIALARALVREAPILLLDEATSALDSESERLVQKAISTAAEGRTTLVIAHRLSTIRRADRIVVMDKGAIVEQGTHDALVAQGGLYARLAEMQFAAQAAE</sequence>
<evidence type="ECO:0000256" key="3">
    <source>
        <dbReference type="ARBA" id="ARBA00022475"/>
    </source>
</evidence>
<evidence type="ECO:0000256" key="6">
    <source>
        <dbReference type="ARBA" id="ARBA00022840"/>
    </source>
</evidence>
<feature type="transmembrane region" description="Helical" evidence="10">
    <location>
        <begin position="195"/>
        <end position="213"/>
    </location>
</feature>
<dbReference type="InterPro" id="IPR011527">
    <property type="entry name" value="ABC1_TM_dom"/>
</dbReference>
<keyword evidence="5" id="KW-0547">Nucleotide-binding</keyword>
<evidence type="ECO:0000313" key="14">
    <source>
        <dbReference type="Proteomes" id="UP000266385"/>
    </source>
</evidence>
<dbReference type="GO" id="GO:0016887">
    <property type="term" value="F:ATP hydrolysis activity"/>
    <property type="evidence" value="ECO:0007669"/>
    <property type="project" value="InterPro"/>
</dbReference>
<dbReference type="AlphaFoldDB" id="A0A399RKA6"/>
<dbReference type="EMBL" id="QWFX01000006">
    <property type="protein sequence ID" value="RIJ30282.1"/>
    <property type="molecule type" value="Genomic_DNA"/>
</dbReference>
<evidence type="ECO:0000256" key="5">
    <source>
        <dbReference type="ARBA" id="ARBA00022741"/>
    </source>
</evidence>
<dbReference type="Pfam" id="PF00005">
    <property type="entry name" value="ABC_tran"/>
    <property type="match status" value="1"/>
</dbReference>